<gene>
    <name evidence="4" type="ORF">C4900_08225</name>
</gene>
<reference evidence="4 5" key="1">
    <citation type="submission" date="2018-02" db="EMBL/GenBank/DDBJ databases">
        <title>Insights into the biology of acidophilic members of the Acidiferrobacteraceae family derived from comparative genomic analyses.</title>
        <authorList>
            <person name="Issotta F."/>
            <person name="Thyssen C."/>
            <person name="Mena C."/>
            <person name="Moya A."/>
            <person name="Bellenberg S."/>
            <person name="Sproer C."/>
            <person name="Covarrubias P.C."/>
            <person name="Sand W."/>
            <person name="Quatrini R."/>
            <person name="Vera M."/>
        </authorList>
    </citation>
    <scope>NUCLEOTIDE SEQUENCE [LARGE SCALE GENOMIC DNA]</scope>
    <source>
        <strain evidence="5">m-1</strain>
    </source>
</reference>
<keyword evidence="2" id="KW-0021">Allosteric enzyme</keyword>
<dbReference type="GO" id="GO:0005975">
    <property type="term" value="P:carbohydrate metabolic process"/>
    <property type="evidence" value="ECO:0007669"/>
    <property type="project" value="InterPro"/>
</dbReference>
<comment type="caution">
    <text evidence="4">The sequence shown here is derived from an EMBL/GenBank/DDBJ whole genome shotgun (WGS) entry which is preliminary data.</text>
</comment>
<evidence type="ECO:0000256" key="1">
    <source>
        <dbReference type="ARBA" id="ARBA00001275"/>
    </source>
</evidence>
<proteinExistence type="predicted"/>
<dbReference type="RefSeq" id="WP_114282929.1">
    <property type="nucleotide sequence ID" value="NZ_PSYR01000002.1"/>
</dbReference>
<dbReference type="Proteomes" id="UP000253250">
    <property type="component" value="Unassembled WGS sequence"/>
</dbReference>
<comment type="catalytic activity">
    <reaction evidence="1">
        <text>[(1-&gt;4)-alpha-D-glucosyl](n) + phosphate = [(1-&gt;4)-alpha-D-glucosyl](n-1) + alpha-D-glucose 1-phosphate</text>
        <dbReference type="Rhea" id="RHEA:41732"/>
        <dbReference type="Rhea" id="RHEA-COMP:9584"/>
        <dbReference type="Rhea" id="RHEA-COMP:9586"/>
        <dbReference type="ChEBI" id="CHEBI:15444"/>
        <dbReference type="ChEBI" id="CHEBI:43474"/>
        <dbReference type="ChEBI" id="CHEBI:58601"/>
        <dbReference type="EC" id="2.4.1.1"/>
    </reaction>
</comment>
<dbReference type="PANTHER" id="PTHR42655:SF1">
    <property type="entry name" value="GLYCOGEN PHOSPHORYLASE"/>
    <property type="match status" value="1"/>
</dbReference>
<dbReference type="GO" id="GO:0004645">
    <property type="term" value="F:1,4-alpha-oligoglucan phosphorylase activity"/>
    <property type="evidence" value="ECO:0007669"/>
    <property type="project" value="UniProtKB-EC"/>
</dbReference>
<dbReference type="EMBL" id="PSYR01000002">
    <property type="protein sequence ID" value="RCN55887.1"/>
    <property type="molecule type" value="Genomic_DNA"/>
</dbReference>
<sequence>MPGTRYPLEVQPLIPQRLARLTELAADLLYSWNRSIRALFVRLDPRLWEQCGRNPKLMLRRVAQSRLDEAAADPLFLEEYQRALSIYDTYHAVRLSSKRTDIDPRTDLVAYFCAEFGLHESLQIYSGGLGILAGDHCKAASDLGLPFVAVGLLYRQGYFTQTIDAQGNQIVGTAPALLADLPVTPVCDHEGHELRVSVTLPGGLVALKVWRVAAGRIRLYLLDSDVPENTSADRGITCQLYGGDRDTRLRQEIVLGIGGVRALRALGLAPTVWHINEGHPAFQIIERIRELTTQGQDFDSAMEVVAAGTVFTTHTPVPAGHDIFDQELFGRYLEPYVADLGITLDELKSLGSSPFYYTHLSVNKA</sequence>
<accession>A0A368HFS3</accession>
<dbReference type="InterPro" id="IPR011834">
    <property type="entry name" value="Agluc_phsphrylas"/>
</dbReference>
<feature type="domain" description="DUF3417" evidence="3">
    <location>
        <begin position="14"/>
        <end position="122"/>
    </location>
</feature>
<evidence type="ECO:0000259" key="3">
    <source>
        <dbReference type="Pfam" id="PF11897"/>
    </source>
</evidence>
<dbReference type="Pfam" id="PF11897">
    <property type="entry name" value="DUF3417"/>
    <property type="match status" value="1"/>
</dbReference>
<dbReference type="NCBIfam" id="TIGR02094">
    <property type="entry name" value="more_P_ylases"/>
    <property type="match status" value="1"/>
</dbReference>
<dbReference type="PANTHER" id="PTHR42655">
    <property type="entry name" value="GLYCOGEN PHOSPHORYLASE"/>
    <property type="match status" value="1"/>
</dbReference>
<dbReference type="Gene3D" id="3.40.50.2000">
    <property type="entry name" value="Glycogen Phosphorylase B"/>
    <property type="match status" value="2"/>
</dbReference>
<keyword evidence="5" id="KW-1185">Reference proteome</keyword>
<evidence type="ECO:0000313" key="4">
    <source>
        <dbReference type="EMBL" id="RCN55887.1"/>
    </source>
</evidence>
<evidence type="ECO:0000256" key="2">
    <source>
        <dbReference type="ARBA" id="ARBA00022533"/>
    </source>
</evidence>
<dbReference type="SUPFAM" id="SSF53756">
    <property type="entry name" value="UDP-Glycosyltransferase/glycogen phosphorylase"/>
    <property type="match status" value="1"/>
</dbReference>
<protein>
    <recommendedName>
        <fullName evidence="3">DUF3417 domain-containing protein</fullName>
    </recommendedName>
</protein>
<dbReference type="OrthoDB" id="7229284at2"/>
<evidence type="ECO:0000313" key="5">
    <source>
        <dbReference type="Proteomes" id="UP000253250"/>
    </source>
</evidence>
<dbReference type="InterPro" id="IPR052182">
    <property type="entry name" value="Glycogen/Maltodextrin_Phosph"/>
</dbReference>
<dbReference type="AlphaFoldDB" id="A0A368HFS3"/>
<name>A0A368HFS3_9GAMM</name>
<organism evidence="4 5">
    <name type="scientific">Acidiferrobacter thiooxydans</name>
    <dbReference type="NCBI Taxonomy" id="163359"/>
    <lineage>
        <taxon>Bacteria</taxon>
        <taxon>Pseudomonadati</taxon>
        <taxon>Pseudomonadota</taxon>
        <taxon>Gammaproteobacteria</taxon>
        <taxon>Acidiferrobacterales</taxon>
        <taxon>Acidiferrobacteraceae</taxon>
        <taxon>Acidiferrobacter</taxon>
    </lineage>
</organism>
<dbReference type="GO" id="GO:0030170">
    <property type="term" value="F:pyridoxal phosphate binding"/>
    <property type="evidence" value="ECO:0007669"/>
    <property type="project" value="InterPro"/>
</dbReference>
<dbReference type="InterPro" id="IPR024517">
    <property type="entry name" value="Glycogen_phosphorylase_DUF3417"/>
</dbReference>